<evidence type="ECO:0000256" key="7">
    <source>
        <dbReference type="ARBA" id="ARBA00023136"/>
    </source>
</evidence>
<evidence type="ECO:0000313" key="10">
    <source>
        <dbReference type="Proteomes" id="UP001593940"/>
    </source>
</evidence>
<protein>
    <recommendedName>
        <fullName evidence="8">Probable membrane transporter protein</fullName>
    </recommendedName>
</protein>
<keyword evidence="6 8" id="KW-1133">Transmembrane helix</keyword>
<comment type="similarity">
    <text evidence="2 8">Belongs to the 4-toluene sulfonate uptake permease (TSUP) (TC 2.A.102) family.</text>
</comment>
<comment type="subcellular location">
    <subcellularLocation>
        <location evidence="1 8">Cell membrane</location>
        <topology evidence="1 8">Multi-pass membrane protein</topology>
    </subcellularLocation>
</comment>
<keyword evidence="10" id="KW-1185">Reference proteome</keyword>
<dbReference type="EMBL" id="JBHOMY010000022">
    <property type="protein sequence ID" value="MFC1456781.1"/>
    <property type="molecule type" value="Genomic_DNA"/>
</dbReference>
<feature type="transmembrane region" description="Helical" evidence="8">
    <location>
        <begin position="199"/>
        <end position="219"/>
    </location>
</feature>
<organism evidence="9 10">
    <name type="scientific">Microvirga arabica</name>
    <dbReference type="NCBI Taxonomy" id="1128671"/>
    <lineage>
        <taxon>Bacteria</taxon>
        <taxon>Pseudomonadati</taxon>
        <taxon>Pseudomonadota</taxon>
        <taxon>Alphaproteobacteria</taxon>
        <taxon>Hyphomicrobiales</taxon>
        <taxon>Methylobacteriaceae</taxon>
        <taxon>Microvirga</taxon>
    </lineage>
</organism>
<evidence type="ECO:0000313" key="9">
    <source>
        <dbReference type="EMBL" id="MFC1456781.1"/>
    </source>
</evidence>
<keyword evidence="4 8" id="KW-1003">Cell membrane</keyword>
<dbReference type="RefSeq" id="WP_203273945.1">
    <property type="nucleotide sequence ID" value="NZ_JAFBID010000054.1"/>
</dbReference>
<keyword evidence="3" id="KW-0813">Transport</keyword>
<dbReference type="Proteomes" id="UP001593940">
    <property type="component" value="Unassembled WGS sequence"/>
</dbReference>
<dbReference type="PANTHER" id="PTHR30269:SF32">
    <property type="entry name" value="MEMBRANE TRANSPORTER PROTEIN-RELATED"/>
    <property type="match status" value="1"/>
</dbReference>
<name>A0ABV6Y6M5_9HYPH</name>
<feature type="transmembrane region" description="Helical" evidence="8">
    <location>
        <begin position="76"/>
        <end position="95"/>
    </location>
</feature>
<dbReference type="InterPro" id="IPR002781">
    <property type="entry name" value="TM_pro_TauE-like"/>
</dbReference>
<feature type="transmembrane region" description="Helical" evidence="8">
    <location>
        <begin position="46"/>
        <end position="64"/>
    </location>
</feature>
<feature type="transmembrane region" description="Helical" evidence="8">
    <location>
        <begin position="169"/>
        <end position="190"/>
    </location>
</feature>
<feature type="transmembrane region" description="Helical" evidence="8">
    <location>
        <begin position="231"/>
        <end position="249"/>
    </location>
</feature>
<accession>A0ABV6Y6M5</accession>
<proteinExistence type="inferred from homology"/>
<evidence type="ECO:0000256" key="4">
    <source>
        <dbReference type="ARBA" id="ARBA00022475"/>
    </source>
</evidence>
<feature type="transmembrane region" description="Helical" evidence="8">
    <location>
        <begin position="101"/>
        <end position="120"/>
    </location>
</feature>
<feature type="transmembrane region" description="Helical" evidence="8">
    <location>
        <begin position="132"/>
        <end position="157"/>
    </location>
</feature>
<evidence type="ECO:0000256" key="5">
    <source>
        <dbReference type="ARBA" id="ARBA00022692"/>
    </source>
</evidence>
<gene>
    <name evidence="9" type="ORF">ACETIH_08645</name>
</gene>
<reference evidence="9 10" key="1">
    <citation type="submission" date="2024-09" db="EMBL/GenBank/DDBJ databases">
        <title>Nodulacao em especies de Leguminosae Basais da Amazonia e Caracterizacao dos Rizobios e Bacterias Associadas aos Nodulos.</title>
        <authorList>
            <person name="Jambeiro I.C.A."/>
            <person name="Lopes I.S."/>
            <person name="Aguiar E.R.G.R."/>
            <person name="Santos A.F.J."/>
            <person name="Dos Santos J.M.F."/>
            <person name="Gross E."/>
        </authorList>
    </citation>
    <scope>NUCLEOTIDE SEQUENCE [LARGE SCALE GENOMIC DNA]</scope>
    <source>
        <strain evidence="9 10">BRUESC1165</strain>
    </source>
</reference>
<dbReference type="PANTHER" id="PTHR30269">
    <property type="entry name" value="TRANSMEMBRANE PROTEIN YFCA"/>
    <property type="match status" value="1"/>
</dbReference>
<evidence type="ECO:0000256" key="2">
    <source>
        <dbReference type="ARBA" id="ARBA00009142"/>
    </source>
</evidence>
<dbReference type="Pfam" id="PF01925">
    <property type="entry name" value="TauE"/>
    <property type="match status" value="1"/>
</dbReference>
<sequence>MRDPSLWLILSVGLTFFLAGMVKGVTGMGLPTVAMGVLGTLMTPVTAAALLIVPSFVTNVWQLLSGPSFTALIRRLWPMMLGIVLGTVAGSFVLADGNTRWTTAGLGLALVVYAGFTLGARQLSVSAHCEKWLSPLVGLTTGMVTGGTGVFVIPAVPYLQALGLRKDDLIQALGLSFTVSTIALAVGLGWRGAFQFDGLVLSSLAIAPALAGMWLGQVVRRKVSPETFRRWFLIGLLLLGAELVLKSALQS</sequence>
<evidence type="ECO:0000256" key="6">
    <source>
        <dbReference type="ARBA" id="ARBA00022989"/>
    </source>
</evidence>
<dbReference type="InterPro" id="IPR052017">
    <property type="entry name" value="TSUP"/>
</dbReference>
<evidence type="ECO:0000256" key="8">
    <source>
        <dbReference type="RuleBase" id="RU363041"/>
    </source>
</evidence>
<keyword evidence="7 8" id="KW-0472">Membrane</keyword>
<keyword evidence="5 8" id="KW-0812">Transmembrane</keyword>
<evidence type="ECO:0000256" key="1">
    <source>
        <dbReference type="ARBA" id="ARBA00004651"/>
    </source>
</evidence>
<comment type="caution">
    <text evidence="9">The sequence shown here is derived from an EMBL/GenBank/DDBJ whole genome shotgun (WGS) entry which is preliminary data.</text>
</comment>
<evidence type="ECO:0000256" key="3">
    <source>
        <dbReference type="ARBA" id="ARBA00022448"/>
    </source>
</evidence>